<dbReference type="GO" id="GO:0008270">
    <property type="term" value="F:zinc ion binding"/>
    <property type="evidence" value="ECO:0007669"/>
    <property type="project" value="UniProtKB-KW"/>
</dbReference>
<evidence type="ECO:0000256" key="3">
    <source>
        <dbReference type="ARBA" id="ARBA00022833"/>
    </source>
</evidence>
<dbReference type="InterPro" id="IPR000962">
    <property type="entry name" value="Znf_DskA_TraR"/>
</dbReference>
<evidence type="ECO:0000256" key="2">
    <source>
        <dbReference type="ARBA" id="ARBA00022771"/>
    </source>
</evidence>
<evidence type="ECO:0000259" key="5">
    <source>
        <dbReference type="Pfam" id="PF01258"/>
    </source>
</evidence>
<keyword evidence="3" id="KW-0862">Zinc</keyword>
<proteinExistence type="predicted"/>
<dbReference type="Proteomes" id="UP000078356">
    <property type="component" value="Unassembled WGS sequence"/>
</dbReference>
<comment type="caution">
    <text evidence="6">The sequence shown here is derived from an EMBL/GenBank/DDBJ whole genome shotgun (WGS) entry which is preliminary data.</text>
</comment>
<evidence type="ECO:0000313" key="7">
    <source>
        <dbReference type="Proteomes" id="UP000078356"/>
    </source>
</evidence>
<dbReference type="GO" id="GO:1900378">
    <property type="term" value="P:positive regulation of secondary metabolite biosynthetic process"/>
    <property type="evidence" value="ECO:0007669"/>
    <property type="project" value="TreeGrafter"/>
</dbReference>
<feature type="domain" description="Zinc finger DksA/TraR C4-type" evidence="5">
    <location>
        <begin position="37"/>
        <end position="68"/>
    </location>
</feature>
<feature type="zinc finger region" description="dksA C4-type" evidence="4">
    <location>
        <begin position="38"/>
        <end position="62"/>
    </location>
</feature>
<dbReference type="OrthoDB" id="962301at2"/>
<organism evidence="6 7">
    <name type="scientific">Pseudomonas oryzihabitans</name>
    <dbReference type="NCBI Taxonomy" id="47885"/>
    <lineage>
        <taxon>Bacteria</taxon>
        <taxon>Pseudomonadati</taxon>
        <taxon>Pseudomonadota</taxon>
        <taxon>Gammaproteobacteria</taxon>
        <taxon>Pseudomonadales</taxon>
        <taxon>Pseudomonadaceae</taxon>
        <taxon>Pseudomonas</taxon>
    </lineage>
</organism>
<protein>
    <recommendedName>
        <fullName evidence="5">Zinc finger DksA/TraR C4-type domain-containing protein</fullName>
    </recommendedName>
</protein>
<dbReference type="NCBIfam" id="TIGR02419">
    <property type="entry name" value="C4_traR_proteo"/>
    <property type="match status" value="1"/>
</dbReference>
<dbReference type="InterPro" id="IPR020458">
    <property type="entry name" value="Znf_DskA_TraR_CS"/>
</dbReference>
<evidence type="ECO:0000256" key="4">
    <source>
        <dbReference type="PROSITE-ProRule" id="PRU00510"/>
    </source>
</evidence>
<evidence type="ECO:0000256" key="1">
    <source>
        <dbReference type="ARBA" id="ARBA00022723"/>
    </source>
</evidence>
<dbReference type="RefSeq" id="WP_064307267.1">
    <property type="nucleotide sequence ID" value="NZ_LWCR01000006.1"/>
</dbReference>
<dbReference type="AlphaFoldDB" id="A0A178LJE0"/>
<dbReference type="PANTHER" id="PTHR38777">
    <property type="entry name" value="FELS-2 PROPHAGE PROTEIN"/>
    <property type="match status" value="1"/>
</dbReference>
<accession>A0A178LJE0</accession>
<dbReference type="InterPro" id="IPR012783">
    <property type="entry name" value="Znf_C4_TraR"/>
</dbReference>
<gene>
    <name evidence="6" type="ORF">A4V15_14075</name>
</gene>
<keyword evidence="1" id="KW-0479">Metal-binding</keyword>
<dbReference type="PROSITE" id="PS51128">
    <property type="entry name" value="ZF_DKSA_2"/>
    <property type="match status" value="1"/>
</dbReference>
<name>A0A178LJE0_9PSED</name>
<evidence type="ECO:0000313" key="6">
    <source>
        <dbReference type="EMBL" id="OAN31132.1"/>
    </source>
</evidence>
<dbReference type="Gene3D" id="1.20.120.910">
    <property type="entry name" value="DksA, coiled-coil domain"/>
    <property type="match status" value="1"/>
</dbReference>
<dbReference type="Pfam" id="PF01258">
    <property type="entry name" value="zf-dskA_traR"/>
    <property type="match status" value="1"/>
</dbReference>
<dbReference type="PANTHER" id="PTHR38777:SF1">
    <property type="entry name" value="DNAK SUPPRESSOR PROTEIN"/>
    <property type="match status" value="1"/>
</dbReference>
<dbReference type="SUPFAM" id="SSF57716">
    <property type="entry name" value="Glucocorticoid receptor-like (DNA-binding domain)"/>
    <property type="match status" value="1"/>
</dbReference>
<reference evidence="6 7" key="1">
    <citation type="submission" date="2016-04" db="EMBL/GenBank/DDBJ databases">
        <title>Draft Genome Sequences of Staphylococcus capitis Strain H36, S. capitis Strain H65, S. cohnii Strain H62, S. hominis Strain H69, Mycobacterium iranicum Strain H39, Plantibacter sp. Strain H53, Pseudomonas oryzihabitans Strain H72, and Microbacterium sp. Strain H83, isolated from residential settings.</title>
        <authorList>
            <person name="Lymperopoulou D."/>
            <person name="Adams R.I."/>
            <person name="Lindow S."/>
            <person name="Coil D.A."/>
            <person name="Jospin G."/>
            <person name="Eisen J.A."/>
        </authorList>
    </citation>
    <scope>NUCLEOTIDE SEQUENCE [LARGE SCALE GENOMIC DNA]</scope>
    <source>
        <strain evidence="6 7">H72</strain>
    </source>
</reference>
<dbReference type="PROSITE" id="PS01102">
    <property type="entry name" value="ZF_DKSA_1"/>
    <property type="match status" value="1"/>
</dbReference>
<sequence length="71" mass="7919">MDVTDYASDLEEARREAALDAHRAVQDLFASRVSATHCESCGEAIPDARRVVLPGVERCVVCQGYHERMVR</sequence>
<dbReference type="EMBL" id="LWCR01000006">
    <property type="protein sequence ID" value="OAN31132.1"/>
    <property type="molecule type" value="Genomic_DNA"/>
</dbReference>
<keyword evidence="2" id="KW-0863">Zinc-finger</keyword>